<sequence>MIMRLIERDFIAKYKDFALETEQKTGISHLFTLGQASLESGWGLHAPNNMFFGIKADRNCQEEFRQLLVTTEVLSAPPRMGDFPEIISVRRRRDGKYNCTVKDWFRKYKSAEECFTDHAMFFFRYKRYAQALLVRDDPYKFADAIAAAGYATDPHYAEVLKKRITIIDEKQ</sequence>
<gene>
    <name evidence="3" type="ORF">J4N46_04485</name>
</gene>
<proteinExistence type="predicted"/>
<name>A0ABS3PWI5_9FLAO</name>
<dbReference type="InterPro" id="IPR051056">
    <property type="entry name" value="Glycosyl_Hydrolase_73"/>
</dbReference>
<dbReference type="EMBL" id="JAGDYP010000003">
    <property type="protein sequence ID" value="MBO1883695.1"/>
    <property type="molecule type" value="Genomic_DNA"/>
</dbReference>
<reference evidence="3 4" key="1">
    <citation type="submission" date="2021-03" db="EMBL/GenBank/DDBJ databases">
        <title>Isolation and description of Capnocytophaga bilenii sp. nov., a novel Capnocytophaga species, isolated from a gingivitis subject.</title>
        <authorList>
            <person name="Antezack A."/>
            <person name="Monnet-Corti V."/>
            <person name="La Scola B."/>
        </authorList>
    </citation>
    <scope>NUCLEOTIDE SEQUENCE [LARGE SCALE GENOMIC DNA]</scope>
    <source>
        <strain evidence="3 4">Marseille-Q4570</strain>
    </source>
</reference>
<dbReference type="Proteomes" id="UP000681610">
    <property type="component" value="Unassembled WGS sequence"/>
</dbReference>
<evidence type="ECO:0000259" key="2">
    <source>
        <dbReference type="SMART" id="SM00047"/>
    </source>
</evidence>
<evidence type="ECO:0000313" key="4">
    <source>
        <dbReference type="Proteomes" id="UP000681610"/>
    </source>
</evidence>
<dbReference type="InterPro" id="IPR002901">
    <property type="entry name" value="MGlyc_endo_b_GlcNAc-like_dom"/>
</dbReference>
<dbReference type="RefSeq" id="WP_208058320.1">
    <property type="nucleotide sequence ID" value="NZ_JAGDYP010000003.1"/>
</dbReference>
<dbReference type="SMART" id="SM00047">
    <property type="entry name" value="LYZ2"/>
    <property type="match status" value="1"/>
</dbReference>
<dbReference type="Pfam" id="PF01832">
    <property type="entry name" value="Glucosaminidase"/>
    <property type="match status" value="1"/>
</dbReference>
<protein>
    <submittedName>
        <fullName evidence="3">Glucosaminidase domain-containing protein</fullName>
    </submittedName>
</protein>
<dbReference type="PANTHER" id="PTHR33308">
    <property type="entry name" value="PEPTIDOGLYCAN HYDROLASE FLGJ"/>
    <property type="match status" value="1"/>
</dbReference>
<dbReference type="PANTHER" id="PTHR33308:SF9">
    <property type="entry name" value="PEPTIDOGLYCAN HYDROLASE FLGJ"/>
    <property type="match status" value="1"/>
</dbReference>
<dbReference type="Gene3D" id="1.10.530.10">
    <property type="match status" value="1"/>
</dbReference>
<comment type="caution">
    <text evidence="3">The sequence shown here is derived from an EMBL/GenBank/DDBJ whole genome shotgun (WGS) entry which is preliminary data.</text>
</comment>
<evidence type="ECO:0000313" key="3">
    <source>
        <dbReference type="EMBL" id="MBO1883695.1"/>
    </source>
</evidence>
<organism evidence="3 4">
    <name type="scientific">Capnocytophaga bilenii</name>
    <dbReference type="NCBI Taxonomy" id="2819369"/>
    <lineage>
        <taxon>Bacteria</taxon>
        <taxon>Pseudomonadati</taxon>
        <taxon>Bacteroidota</taxon>
        <taxon>Flavobacteriia</taxon>
        <taxon>Flavobacteriales</taxon>
        <taxon>Flavobacteriaceae</taxon>
        <taxon>Capnocytophaga</taxon>
    </lineage>
</organism>
<feature type="domain" description="Mannosyl-glycoprotein endo-beta-N-acetylglucosamidase-like" evidence="2">
    <location>
        <begin position="7"/>
        <end position="171"/>
    </location>
</feature>
<evidence type="ECO:0000256" key="1">
    <source>
        <dbReference type="ARBA" id="ARBA00022801"/>
    </source>
</evidence>
<accession>A0ABS3PWI5</accession>
<keyword evidence="1" id="KW-0378">Hydrolase</keyword>
<keyword evidence="4" id="KW-1185">Reference proteome</keyword>